<dbReference type="PANTHER" id="PTHR43167:SF1">
    <property type="entry name" value="PUTATIVE (AFU_ORTHOLOGUE AFUA_6G01830)-RELATED"/>
    <property type="match status" value="1"/>
</dbReference>
<protein>
    <recommendedName>
        <fullName evidence="4">S-adenosyl-L-methionine-dependent methyltransferase</fullName>
    </recommendedName>
</protein>
<organism evidence="2 3">
    <name type="scientific">Dendrothele bispora (strain CBS 962.96)</name>
    <dbReference type="NCBI Taxonomy" id="1314807"/>
    <lineage>
        <taxon>Eukaryota</taxon>
        <taxon>Fungi</taxon>
        <taxon>Dikarya</taxon>
        <taxon>Basidiomycota</taxon>
        <taxon>Agaricomycotina</taxon>
        <taxon>Agaricomycetes</taxon>
        <taxon>Agaricomycetidae</taxon>
        <taxon>Agaricales</taxon>
        <taxon>Agaricales incertae sedis</taxon>
        <taxon>Dendrothele</taxon>
    </lineage>
</organism>
<dbReference type="SUPFAM" id="SSF53335">
    <property type="entry name" value="S-adenosyl-L-methionine-dependent methyltransferases"/>
    <property type="match status" value="1"/>
</dbReference>
<reference evidence="2 3" key="1">
    <citation type="journal article" date="2019" name="Nat. Ecol. Evol.">
        <title>Megaphylogeny resolves global patterns of mushroom evolution.</title>
        <authorList>
            <person name="Varga T."/>
            <person name="Krizsan K."/>
            <person name="Foldi C."/>
            <person name="Dima B."/>
            <person name="Sanchez-Garcia M."/>
            <person name="Sanchez-Ramirez S."/>
            <person name="Szollosi G.J."/>
            <person name="Szarkandi J.G."/>
            <person name="Papp V."/>
            <person name="Albert L."/>
            <person name="Andreopoulos W."/>
            <person name="Angelini C."/>
            <person name="Antonin V."/>
            <person name="Barry K.W."/>
            <person name="Bougher N.L."/>
            <person name="Buchanan P."/>
            <person name="Buyck B."/>
            <person name="Bense V."/>
            <person name="Catcheside P."/>
            <person name="Chovatia M."/>
            <person name="Cooper J."/>
            <person name="Damon W."/>
            <person name="Desjardin D."/>
            <person name="Finy P."/>
            <person name="Geml J."/>
            <person name="Haridas S."/>
            <person name="Hughes K."/>
            <person name="Justo A."/>
            <person name="Karasinski D."/>
            <person name="Kautmanova I."/>
            <person name="Kiss B."/>
            <person name="Kocsube S."/>
            <person name="Kotiranta H."/>
            <person name="LaButti K.M."/>
            <person name="Lechner B.E."/>
            <person name="Liimatainen K."/>
            <person name="Lipzen A."/>
            <person name="Lukacs Z."/>
            <person name="Mihaltcheva S."/>
            <person name="Morgado L.N."/>
            <person name="Niskanen T."/>
            <person name="Noordeloos M.E."/>
            <person name="Ohm R.A."/>
            <person name="Ortiz-Santana B."/>
            <person name="Ovrebo C."/>
            <person name="Racz N."/>
            <person name="Riley R."/>
            <person name="Savchenko A."/>
            <person name="Shiryaev A."/>
            <person name="Soop K."/>
            <person name="Spirin V."/>
            <person name="Szebenyi C."/>
            <person name="Tomsovsky M."/>
            <person name="Tulloss R.E."/>
            <person name="Uehling J."/>
            <person name="Grigoriev I.V."/>
            <person name="Vagvolgyi C."/>
            <person name="Papp T."/>
            <person name="Martin F.M."/>
            <person name="Miettinen O."/>
            <person name="Hibbett D.S."/>
            <person name="Nagy L.G."/>
        </authorList>
    </citation>
    <scope>NUCLEOTIDE SEQUENCE [LARGE SCALE GENOMIC DNA]</scope>
    <source>
        <strain evidence="2 3">CBS 962.96</strain>
    </source>
</reference>
<evidence type="ECO:0000313" key="3">
    <source>
        <dbReference type="Proteomes" id="UP000297245"/>
    </source>
</evidence>
<dbReference type="Gene3D" id="3.40.50.150">
    <property type="entry name" value="Vaccinia Virus protein VP39"/>
    <property type="match status" value="1"/>
</dbReference>
<dbReference type="Pfam" id="PF13578">
    <property type="entry name" value="Methyltransf_24"/>
    <property type="match status" value="1"/>
</dbReference>
<feature type="region of interest" description="Disordered" evidence="1">
    <location>
        <begin position="35"/>
        <end position="58"/>
    </location>
</feature>
<evidence type="ECO:0000313" key="2">
    <source>
        <dbReference type="EMBL" id="THU91340.1"/>
    </source>
</evidence>
<dbReference type="AlphaFoldDB" id="A0A4S8LQA9"/>
<gene>
    <name evidence="2" type="ORF">K435DRAFT_674297</name>
</gene>
<accession>A0A4S8LQA9</accession>
<dbReference type="EMBL" id="ML179308">
    <property type="protein sequence ID" value="THU91340.1"/>
    <property type="molecule type" value="Genomic_DNA"/>
</dbReference>
<dbReference type="PANTHER" id="PTHR43167">
    <property type="entry name" value="PUTATIVE (AFU_ORTHOLOGUE AFUA_6G01830)-RELATED"/>
    <property type="match status" value="1"/>
</dbReference>
<name>A0A4S8LQA9_DENBC</name>
<dbReference type="OrthoDB" id="4863010at2759"/>
<dbReference type="Proteomes" id="UP000297245">
    <property type="component" value="Unassembled WGS sequence"/>
</dbReference>
<keyword evidence="3" id="KW-1185">Reference proteome</keyword>
<dbReference type="InterPro" id="IPR029063">
    <property type="entry name" value="SAM-dependent_MTases_sf"/>
</dbReference>
<proteinExistence type="predicted"/>
<evidence type="ECO:0000256" key="1">
    <source>
        <dbReference type="SAM" id="MobiDB-lite"/>
    </source>
</evidence>
<evidence type="ECO:0008006" key="4">
    <source>
        <dbReference type="Google" id="ProtNLM"/>
    </source>
</evidence>
<sequence length="273" mass="29376">MSTSTAADTNPSPLSHHPRALAVLSRLHALSLQQERAKGARGKHFPIGESSPGSTANSNVQIDFSDAGDFVEELVALDEDKARAMYMMLRAMGATRVVEAGTSFGVSLIYLLCAVADNAKKSVGEFENDSSASGHNNLHPPLVVGTELEPTKAAKALSHVREAFDGDIPELLNLLQGNLLETIPALSLPDKSIDALLLDIWAPLALPVLKIMLPKLRRGAVVFLDNSVSAAERYKDVLGFLKSVKEDNGSSRFKCISLPYDGGFEMCVYEGRE</sequence>